<feature type="transmembrane region" description="Helical" evidence="11">
    <location>
        <begin position="146"/>
        <end position="165"/>
    </location>
</feature>
<evidence type="ECO:0000256" key="1">
    <source>
        <dbReference type="ARBA" id="ARBA00004429"/>
    </source>
</evidence>
<evidence type="ECO:0000313" key="14">
    <source>
        <dbReference type="Proteomes" id="UP000295678"/>
    </source>
</evidence>
<keyword evidence="4" id="KW-1003">Cell membrane</keyword>
<evidence type="ECO:0000256" key="5">
    <source>
        <dbReference type="ARBA" id="ARBA00022519"/>
    </source>
</evidence>
<dbReference type="CDD" id="cd06261">
    <property type="entry name" value="TM_PBP2"/>
    <property type="match status" value="1"/>
</dbReference>
<feature type="domain" description="ABC transmembrane type-1" evidence="12">
    <location>
        <begin position="77"/>
        <end position="266"/>
    </location>
</feature>
<dbReference type="PANTHER" id="PTHR43848">
    <property type="entry name" value="PUTRESCINE TRANSPORT SYSTEM PERMEASE PROTEIN POTI"/>
    <property type="match status" value="1"/>
</dbReference>
<evidence type="ECO:0000256" key="9">
    <source>
        <dbReference type="ARBA" id="ARBA00037216"/>
    </source>
</evidence>
<feature type="transmembrane region" description="Helical" evidence="11">
    <location>
        <begin position="193"/>
        <end position="213"/>
    </location>
</feature>
<dbReference type="SUPFAM" id="SSF161098">
    <property type="entry name" value="MetI-like"/>
    <property type="match status" value="1"/>
</dbReference>
<name>A0A4R3LRM6_9HYPH</name>
<evidence type="ECO:0000256" key="2">
    <source>
        <dbReference type="ARBA" id="ARBA00007069"/>
    </source>
</evidence>
<comment type="similarity">
    <text evidence="2">Belongs to the binding-protein-dependent transport system permease family. CysTW subfamily.</text>
</comment>
<dbReference type="Proteomes" id="UP000295678">
    <property type="component" value="Unassembled WGS sequence"/>
</dbReference>
<evidence type="ECO:0000259" key="12">
    <source>
        <dbReference type="PROSITE" id="PS50928"/>
    </source>
</evidence>
<dbReference type="GO" id="GO:0005886">
    <property type="term" value="C:plasma membrane"/>
    <property type="evidence" value="ECO:0007669"/>
    <property type="project" value="UniProtKB-SubCell"/>
</dbReference>
<dbReference type="GO" id="GO:0055085">
    <property type="term" value="P:transmembrane transport"/>
    <property type="evidence" value="ECO:0007669"/>
    <property type="project" value="InterPro"/>
</dbReference>
<evidence type="ECO:0000256" key="6">
    <source>
        <dbReference type="ARBA" id="ARBA00022692"/>
    </source>
</evidence>
<keyword evidence="7 11" id="KW-1133">Transmembrane helix</keyword>
<dbReference type="Gene3D" id="1.10.3720.10">
    <property type="entry name" value="MetI-like"/>
    <property type="match status" value="1"/>
</dbReference>
<proteinExistence type="inferred from homology"/>
<dbReference type="InterPro" id="IPR035906">
    <property type="entry name" value="MetI-like_sf"/>
</dbReference>
<dbReference type="PANTHER" id="PTHR43848:SF5">
    <property type="entry name" value="SPERMIDINE_PUTRESCINE TRANSPORT SYSTEM PERMEASE PROTEIN POTC"/>
    <property type="match status" value="1"/>
</dbReference>
<gene>
    <name evidence="13" type="ORF">EDC22_1215</name>
</gene>
<accession>A0A4R3LRM6</accession>
<comment type="subcellular location">
    <subcellularLocation>
        <location evidence="1">Cell inner membrane</location>
        <topology evidence="1">Multi-pass membrane protein</topology>
    </subcellularLocation>
    <subcellularLocation>
        <location evidence="11">Cell membrane</location>
        <topology evidence="11">Multi-pass membrane protein</topology>
    </subcellularLocation>
</comment>
<dbReference type="EMBL" id="SMAK01000021">
    <property type="protein sequence ID" value="TCT03132.1"/>
    <property type="molecule type" value="Genomic_DNA"/>
</dbReference>
<feature type="transmembrane region" description="Helical" evidence="11">
    <location>
        <begin position="21"/>
        <end position="47"/>
    </location>
</feature>
<evidence type="ECO:0000256" key="3">
    <source>
        <dbReference type="ARBA" id="ARBA00022448"/>
    </source>
</evidence>
<organism evidence="13 14">
    <name type="scientific">Tepidamorphus gemmatus</name>
    <dbReference type="NCBI Taxonomy" id="747076"/>
    <lineage>
        <taxon>Bacteria</taxon>
        <taxon>Pseudomonadati</taxon>
        <taxon>Pseudomonadota</taxon>
        <taxon>Alphaproteobacteria</taxon>
        <taxon>Hyphomicrobiales</taxon>
        <taxon>Tepidamorphaceae</taxon>
        <taxon>Tepidamorphus</taxon>
    </lineage>
</organism>
<keyword evidence="6 11" id="KW-0812">Transmembrane</keyword>
<sequence>MSARTRTRAEARSGAGRIAHFSWLGPLALVFYAFLYFPIVVLIAYSFNDSRFAMIWQGFSLKWYATVLENGDIQTASLNSLVVATTATAISVSIATVAALALARGGAFRGKTLSMGLIALPIVVPEIVTAVATLMFFSAIGLSLGLGNLIIAHTVFCIPFAFMPIRARLQGMDETLEQAAADLYASRWEAFRLVTLPLLAPGIFAGAVLAFVISLDDFIISLMISDAGTTTLPVYIFSMIRRGVTPEVNAVSTILFSVSLILVSIYWMASRRKKDEA</sequence>
<keyword evidence="3 11" id="KW-0813">Transport</keyword>
<reference evidence="13 14" key="1">
    <citation type="submission" date="2019-03" db="EMBL/GenBank/DDBJ databases">
        <title>Genomic Encyclopedia of Type Strains, Phase IV (KMG-IV): sequencing the most valuable type-strain genomes for metagenomic binning, comparative biology and taxonomic classification.</title>
        <authorList>
            <person name="Goeker M."/>
        </authorList>
    </citation>
    <scope>NUCLEOTIDE SEQUENCE [LARGE SCALE GENOMIC DNA]</scope>
    <source>
        <strain evidence="13 14">DSM 19345</strain>
    </source>
</reference>
<dbReference type="InterPro" id="IPR051789">
    <property type="entry name" value="Bact_Polyamine_Transport"/>
</dbReference>
<dbReference type="InterPro" id="IPR000515">
    <property type="entry name" value="MetI-like"/>
</dbReference>
<evidence type="ECO:0000256" key="7">
    <source>
        <dbReference type="ARBA" id="ARBA00022989"/>
    </source>
</evidence>
<comment type="caution">
    <text evidence="13">The sequence shown here is derived from an EMBL/GenBank/DDBJ whole genome shotgun (WGS) entry which is preliminary data.</text>
</comment>
<dbReference type="RefSeq" id="WP_132808027.1">
    <property type="nucleotide sequence ID" value="NZ_SMAK01000021.1"/>
</dbReference>
<dbReference type="Pfam" id="PF00528">
    <property type="entry name" value="BPD_transp_1"/>
    <property type="match status" value="1"/>
</dbReference>
<evidence type="ECO:0000256" key="8">
    <source>
        <dbReference type="ARBA" id="ARBA00023136"/>
    </source>
</evidence>
<evidence type="ECO:0000256" key="11">
    <source>
        <dbReference type="RuleBase" id="RU363032"/>
    </source>
</evidence>
<keyword evidence="14" id="KW-1185">Reference proteome</keyword>
<feature type="transmembrane region" description="Helical" evidence="11">
    <location>
        <begin position="250"/>
        <end position="269"/>
    </location>
</feature>
<dbReference type="OrthoDB" id="9782004at2"/>
<keyword evidence="5" id="KW-0997">Cell inner membrane</keyword>
<evidence type="ECO:0000256" key="10">
    <source>
        <dbReference type="ARBA" id="ARBA00039580"/>
    </source>
</evidence>
<evidence type="ECO:0000313" key="13">
    <source>
        <dbReference type="EMBL" id="TCT03132.1"/>
    </source>
</evidence>
<keyword evidence="8 11" id="KW-0472">Membrane</keyword>
<feature type="transmembrane region" description="Helical" evidence="11">
    <location>
        <begin position="219"/>
        <end position="238"/>
    </location>
</feature>
<evidence type="ECO:0000256" key="4">
    <source>
        <dbReference type="ARBA" id="ARBA00022475"/>
    </source>
</evidence>
<comment type="function">
    <text evidence="9">Required for the activity of the bacterial periplasmic transport system of putrescine and spermidine.</text>
</comment>
<feature type="transmembrane region" description="Helical" evidence="11">
    <location>
        <begin position="81"/>
        <end position="103"/>
    </location>
</feature>
<protein>
    <recommendedName>
        <fullName evidence="10">Spermidine/putrescine transport system permease protein PotC</fullName>
    </recommendedName>
</protein>
<dbReference type="AlphaFoldDB" id="A0A4R3LRM6"/>
<dbReference type="PROSITE" id="PS50928">
    <property type="entry name" value="ABC_TM1"/>
    <property type="match status" value="1"/>
</dbReference>
<feature type="transmembrane region" description="Helical" evidence="11">
    <location>
        <begin position="115"/>
        <end position="140"/>
    </location>
</feature>